<evidence type="ECO:0000313" key="6">
    <source>
        <dbReference type="EMBL" id="PNH18716.1"/>
    </source>
</evidence>
<evidence type="ECO:0008006" key="8">
    <source>
        <dbReference type="Google" id="ProtNLM"/>
    </source>
</evidence>
<feature type="transmembrane region" description="Helical" evidence="5">
    <location>
        <begin position="333"/>
        <end position="355"/>
    </location>
</feature>
<feature type="transmembrane region" description="Helical" evidence="5">
    <location>
        <begin position="114"/>
        <end position="131"/>
    </location>
</feature>
<feature type="transmembrane region" description="Helical" evidence="5">
    <location>
        <begin position="425"/>
        <end position="443"/>
    </location>
</feature>
<evidence type="ECO:0000256" key="3">
    <source>
        <dbReference type="ARBA" id="ARBA00022989"/>
    </source>
</evidence>
<gene>
    <name evidence="6" type="ORF">B7R76_03935</name>
</gene>
<dbReference type="EMBL" id="NBZD01000002">
    <property type="protein sequence ID" value="PNH18716.1"/>
    <property type="molecule type" value="Genomic_DNA"/>
</dbReference>
<dbReference type="Pfam" id="PF01943">
    <property type="entry name" value="Polysacc_synt"/>
    <property type="match status" value="1"/>
</dbReference>
<dbReference type="Proteomes" id="UP000236394">
    <property type="component" value="Unassembled WGS sequence"/>
</dbReference>
<proteinExistence type="predicted"/>
<feature type="transmembrane region" description="Helical" evidence="5">
    <location>
        <begin position="386"/>
        <end position="405"/>
    </location>
</feature>
<keyword evidence="4 5" id="KW-0472">Membrane</keyword>
<evidence type="ECO:0000256" key="5">
    <source>
        <dbReference type="SAM" id="Phobius"/>
    </source>
</evidence>
<dbReference type="InterPro" id="IPR052556">
    <property type="entry name" value="PolySynth_Transporter"/>
</dbReference>
<feature type="transmembrane region" description="Helical" evidence="5">
    <location>
        <begin position="449"/>
        <end position="470"/>
    </location>
</feature>
<feature type="transmembrane region" description="Helical" evidence="5">
    <location>
        <begin position="43"/>
        <end position="65"/>
    </location>
</feature>
<comment type="subcellular location">
    <subcellularLocation>
        <location evidence="1">Membrane</location>
        <topology evidence="1">Multi-pass membrane protein</topology>
    </subcellularLocation>
</comment>
<dbReference type="AlphaFoldDB" id="A0A2J8B1T5"/>
<keyword evidence="3 5" id="KW-1133">Transmembrane helix</keyword>
<feature type="transmembrane region" description="Helical" evidence="5">
    <location>
        <begin position="12"/>
        <end position="31"/>
    </location>
</feature>
<organism evidence="6 7">
    <name type="scientific">Mageeibacillus indolicus</name>
    <dbReference type="NCBI Taxonomy" id="884684"/>
    <lineage>
        <taxon>Bacteria</taxon>
        <taxon>Bacillati</taxon>
        <taxon>Bacillota</taxon>
        <taxon>Clostridia</taxon>
        <taxon>Eubacteriales</taxon>
        <taxon>Oscillospiraceae</taxon>
        <taxon>Mageeibacillus</taxon>
    </lineage>
</organism>
<accession>A0A2J8B1T5</accession>
<feature type="transmembrane region" description="Helical" evidence="5">
    <location>
        <begin position="169"/>
        <end position="191"/>
    </location>
</feature>
<feature type="transmembrane region" description="Helical" evidence="5">
    <location>
        <begin position="143"/>
        <end position="163"/>
    </location>
</feature>
<feature type="transmembrane region" description="Helical" evidence="5">
    <location>
        <begin position="362"/>
        <end position="380"/>
    </location>
</feature>
<comment type="caution">
    <text evidence="6">The sequence shown here is derived from an EMBL/GenBank/DDBJ whole genome shotgun (WGS) entry which is preliminary data.</text>
</comment>
<dbReference type="RefSeq" id="WP_102892426.1">
    <property type="nucleotide sequence ID" value="NZ_NBZD01000002.1"/>
</dbReference>
<evidence type="ECO:0000256" key="4">
    <source>
        <dbReference type="ARBA" id="ARBA00023136"/>
    </source>
</evidence>
<evidence type="ECO:0000256" key="2">
    <source>
        <dbReference type="ARBA" id="ARBA00022692"/>
    </source>
</evidence>
<evidence type="ECO:0000256" key="1">
    <source>
        <dbReference type="ARBA" id="ARBA00004141"/>
    </source>
</evidence>
<feature type="transmembrane region" description="Helical" evidence="5">
    <location>
        <begin position="247"/>
        <end position="273"/>
    </location>
</feature>
<dbReference type="GO" id="GO:0016020">
    <property type="term" value="C:membrane"/>
    <property type="evidence" value="ECO:0007669"/>
    <property type="project" value="UniProtKB-SubCell"/>
</dbReference>
<feature type="transmembrane region" description="Helical" evidence="5">
    <location>
        <begin position="294"/>
        <end position="313"/>
    </location>
</feature>
<dbReference type="InterPro" id="IPR002797">
    <property type="entry name" value="Polysacc_synth"/>
</dbReference>
<dbReference type="PANTHER" id="PTHR43424:SF1">
    <property type="entry name" value="LOCUS PUTATIVE PROTEIN 1-RELATED"/>
    <property type="match status" value="1"/>
</dbReference>
<sequence>MKQSSLHKNAALKAILNIFNLLVPLLVGPYVNALLAPEQLGLYNRALAECQIFYLLGSFGIYNFGVRELSRVRGDVEAVRRTYSALFLWGIITNVVAGILYALFFLTRANVNEWLMYSVLFLQIFSNVFYVEFMNEATENYTFITWKTIAVRALYMLAIFGIVRSAEDGVKYALVISGTILGNNLASYFYVRRKVKLIWRNLNLRQYLWPLFISFLIVNVEVLYAQADRTLLAPYGSYLGNKGDVLVTLYTLPFTLIGMLASVPTALLSVALPRLSNMLGQNDKAGYSYTLQNITEYFFAMLVPLCFGVAAVAEEVMRIYTGDVYTYGWPILVLASFGRLIYGGQFIISSLILYLHKQEKKMSLLLLAGGILNLILKAGLIMTSALTPLTAMAATLAAVVVYIGAAQCLIRKEMQLEWHLFTKRTVGYCLAAATFFPLHYFWQRIDFNYYLRLLGVVVSCVVVYAAYLLVTRDGLISFLLTGKRRQ</sequence>
<dbReference type="PANTHER" id="PTHR43424">
    <property type="entry name" value="LOCUS PUTATIVE PROTEIN 1-RELATED"/>
    <property type="match status" value="1"/>
</dbReference>
<feature type="transmembrane region" description="Helical" evidence="5">
    <location>
        <begin position="207"/>
        <end position="227"/>
    </location>
</feature>
<reference evidence="7" key="1">
    <citation type="submission" date="2017-04" db="EMBL/GenBank/DDBJ databases">
        <authorList>
            <person name="Bumgarner R.E."/>
            <person name="Fredricks D.N."/>
            <person name="Srinivasan S."/>
        </authorList>
    </citation>
    <scope>NUCLEOTIDE SEQUENCE [LARGE SCALE GENOMIC DNA]</scope>
    <source>
        <strain evidence="7">KA00405</strain>
    </source>
</reference>
<feature type="transmembrane region" description="Helical" evidence="5">
    <location>
        <begin position="86"/>
        <end position="108"/>
    </location>
</feature>
<name>A0A2J8B1T5_9FIRM</name>
<protein>
    <recommendedName>
        <fullName evidence="8">Polysaccharide biosynthesis protein</fullName>
    </recommendedName>
</protein>
<keyword evidence="2 5" id="KW-0812">Transmembrane</keyword>
<evidence type="ECO:0000313" key="7">
    <source>
        <dbReference type="Proteomes" id="UP000236394"/>
    </source>
</evidence>